<dbReference type="InterPro" id="IPR002018">
    <property type="entry name" value="CarbesteraseB"/>
</dbReference>
<evidence type="ECO:0000313" key="5">
    <source>
        <dbReference type="Proteomes" id="UP000756132"/>
    </source>
</evidence>
<dbReference type="GO" id="GO:0052689">
    <property type="term" value="F:carboxylic ester hydrolase activity"/>
    <property type="evidence" value="ECO:0007669"/>
    <property type="project" value="TreeGrafter"/>
</dbReference>
<dbReference type="Gene3D" id="3.40.50.1820">
    <property type="entry name" value="alpha/beta hydrolase"/>
    <property type="match status" value="1"/>
</dbReference>
<dbReference type="Pfam" id="PF00135">
    <property type="entry name" value="COesterase"/>
    <property type="match status" value="1"/>
</dbReference>
<dbReference type="EMBL" id="CP090172">
    <property type="protein sequence ID" value="UJO23191.1"/>
    <property type="molecule type" value="Genomic_DNA"/>
</dbReference>
<reference evidence="4" key="2">
    <citation type="journal article" date="2022" name="Microb. Genom.">
        <title>A chromosome-scale genome assembly of the tomato pathogen Cladosporium fulvum reveals a compartmentalized genome architecture and the presence of a dispensable chromosome.</title>
        <authorList>
            <person name="Zaccaron A.Z."/>
            <person name="Chen L.H."/>
            <person name="Samaras A."/>
            <person name="Stergiopoulos I."/>
        </authorList>
    </citation>
    <scope>NUCLEOTIDE SEQUENCE</scope>
    <source>
        <strain evidence="4">Race5_Kim</strain>
    </source>
</reference>
<dbReference type="AlphaFoldDB" id="A0A9Q8PIS2"/>
<proteinExistence type="inferred from homology"/>
<name>A0A9Q8PIS2_PASFU</name>
<dbReference type="GeneID" id="71991980"/>
<accession>A0A9Q8PIS2</accession>
<protein>
    <submittedName>
        <fullName evidence="4">Secreted lipase</fullName>
    </submittedName>
</protein>
<evidence type="ECO:0000313" key="4">
    <source>
        <dbReference type="EMBL" id="UJO23191.1"/>
    </source>
</evidence>
<dbReference type="SUPFAM" id="SSF53474">
    <property type="entry name" value="alpha/beta-Hydrolases"/>
    <property type="match status" value="1"/>
</dbReference>
<dbReference type="PANTHER" id="PTHR43918">
    <property type="entry name" value="ACETYLCHOLINESTERASE"/>
    <property type="match status" value="1"/>
</dbReference>
<dbReference type="PANTHER" id="PTHR43918:SF4">
    <property type="entry name" value="CARBOXYLIC ESTER HYDROLASE"/>
    <property type="match status" value="1"/>
</dbReference>
<sequence length="290" mass="32215">MEQLLQAQTNVYLADTSHNVGDVWLPVVDGDFLPAPPSDMITTGRFNNISVITGWCEDDTAIFLDPAPSSATDVYDVFRGFLPGFSQGNLHGLLGLYPVTDFRTEPFANGTIKHDAQFYRAARILRDSGLTSQPFFSGRALAKAGNNFYYYTQHQTILTPILEDDGFYGLGVIHTSEVAYMFGNFSHYDIYDFHIEPTPADYALQRRESRSWSSFAALGRLSIPGKNTLQEWETADSDDQNLGVYVIGGPDEGYAGPDGSDSARAVMLQEKLRERCAFLNSLEVIEQIGY</sequence>
<organism evidence="4 5">
    <name type="scientific">Passalora fulva</name>
    <name type="common">Tomato leaf mold</name>
    <name type="synonym">Cladosporium fulvum</name>
    <dbReference type="NCBI Taxonomy" id="5499"/>
    <lineage>
        <taxon>Eukaryota</taxon>
        <taxon>Fungi</taxon>
        <taxon>Dikarya</taxon>
        <taxon>Ascomycota</taxon>
        <taxon>Pezizomycotina</taxon>
        <taxon>Dothideomycetes</taxon>
        <taxon>Dothideomycetidae</taxon>
        <taxon>Mycosphaerellales</taxon>
        <taxon>Mycosphaerellaceae</taxon>
        <taxon>Fulvia</taxon>
    </lineage>
</organism>
<dbReference type="OrthoDB" id="408631at2759"/>
<dbReference type="RefSeq" id="XP_047767557.1">
    <property type="nucleotide sequence ID" value="XM_047911250.1"/>
</dbReference>
<keyword evidence="5" id="KW-1185">Reference proteome</keyword>
<reference evidence="4" key="1">
    <citation type="submission" date="2021-12" db="EMBL/GenBank/DDBJ databases">
        <authorList>
            <person name="Zaccaron A."/>
            <person name="Stergiopoulos I."/>
        </authorList>
    </citation>
    <scope>NUCLEOTIDE SEQUENCE</scope>
    <source>
        <strain evidence="4">Race5_Kim</strain>
    </source>
</reference>
<dbReference type="InterPro" id="IPR029058">
    <property type="entry name" value="AB_hydrolase_fold"/>
</dbReference>
<dbReference type="Proteomes" id="UP000756132">
    <property type="component" value="Chromosome 10"/>
</dbReference>
<evidence type="ECO:0000259" key="3">
    <source>
        <dbReference type="Pfam" id="PF00135"/>
    </source>
</evidence>
<feature type="domain" description="Carboxylesterase type B" evidence="3">
    <location>
        <begin position="2"/>
        <end position="241"/>
    </location>
</feature>
<dbReference type="InterPro" id="IPR050654">
    <property type="entry name" value="AChE-related_enzymes"/>
</dbReference>
<keyword evidence="2" id="KW-0378">Hydrolase</keyword>
<dbReference type="KEGG" id="ffu:CLAFUR5_12102"/>
<comment type="similarity">
    <text evidence="1">Belongs to the type-B carboxylesterase/lipase family.</text>
</comment>
<gene>
    <name evidence="4" type="ORF">CLAFUR5_12102</name>
</gene>
<evidence type="ECO:0000256" key="1">
    <source>
        <dbReference type="ARBA" id="ARBA00005964"/>
    </source>
</evidence>
<evidence type="ECO:0000256" key="2">
    <source>
        <dbReference type="ARBA" id="ARBA00022801"/>
    </source>
</evidence>